<protein>
    <recommendedName>
        <fullName evidence="3">Solute-binding protein family 5 domain-containing protein</fullName>
    </recommendedName>
</protein>
<organism evidence="1 2">
    <name type="scientific">Flavonifractor plautii</name>
    <name type="common">Fusobacterium plautii</name>
    <dbReference type="NCBI Taxonomy" id="292800"/>
    <lineage>
        <taxon>Bacteria</taxon>
        <taxon>Bacillati</taxon>
        <taxon>Bacillota</taxon>
        <taxon>Clostridia</taxon>
        <taxon>Eubacteriales</taxon>
        <taxon>Oscillospiraceae</taxon>
        <taxon>Flavonifractor</taxon>
    </lineage>
</organism>
<dbReference type="AlphaFoldDB" id="A0A174CRM2"/>
<reference evidence="1 2" key="1">
    <citation type="submission" date="2015-09" db="EMBL/GenBank/DDBJ databases">
        <authorList>
            <consortium name="Pathogen Informatics"/>
        </authorList>
    </citation>
    <scope>NUCLEOTIDE SEQUENCE [LARGE SCALE GENOMIC DNA]</scope>
    <source>
        <strain evidence="1 2">2789STDY5608854</strain>
    </source>
</reference>
<evidence type="ECO:0000313" key="2">
    <source>
        <dbReference type="Proteomes" id="UP000095746"/>
    </source>
</evidence>
<name>A0A174CRM2_FLAPL</name>
<sequence>MTAVQAYLADVGIKMEFELVEGDLATILWTAPADQTNGPRAVDWDICYAANAALSLHEYYDRYRTGSPTNSHTPEDAELNRLIDATNASADVNAQNEAFKELIKYENENLFTMALYYQPIFLITSDKIGDIQKGTPQFCINWGIQNWNVQ</sequence>
<dbReference type="EMBL" id="CYZT01000050">
    <property type="protein sequence ID" value="CUO14276.1"/>
    <property type="molecule type" value="Genomic_DNA"/>
</dbReference>
<accession>A0A174CRM2</accession>
<evidence type="ECO:0000313" key="1">
    <source>
        <dbReference type="EMBL" id="CUO14276.1"/>
    </source>
</evidence>
<dbReference type="Gene3D" id="3.10.105.10">
    <property type="entry name" value="Dipeptide-binding Protein, Domain 3"/>
    <property type="match status" value="1"/>
</dbReference>
<evidence type="ECO:0008006" key="3">
    <source>
        <dbReference type="Google" id="ProtNLM"/>
    </source>
</evidence>
<dbReference type="SUPFAM" id="SSF53850">
    <property type="entry name" value="Periplasmic binding protein-like II"/>
    <property type="match status" value="1"/>
</dbReference>
<gene>
    <name evidence="1" type="ORF">ERS852411_01039</name>
</gene>
<proteinExistence type="predicted"/>
<dbReference type="Proteomes" id="UP000095746">
    <property type="component" value="Unassembled WGS sequence"/>
</dbReference>